<name>A0A182D2H3_BLAVI</name>
<evidence type="ECO:0000256" key="3">
    <source>
        <dbReference type="ARBA" id="ARBA00023163"/>
    </source>
</evidence>
<dbReference type="RefSeq" id="WP_055038363.1">
    <property type="nucleotide sequence ID" value="NZ_AP014854.2"/>
</dbReference>
<dbReference type="GO" id="GO:0003677">
    <property type="term" value="F:DNA binding"/>
    <property type="evidence" value="ECO:0007669"/>
    <property type="project" value="UniProtKB-KW"/>
</dbReference>
<evidence type="ECO:0000259" key="4">
    <source>
        <dbReference type="Pfam" id="PF00717"/>
    </source>
</evidence>
<dbReference type="PATRIC" id="fig|1079.6.peg.3238"/>
<accession>A0A182D2H3</accession>
<keyword evidence="3" id="KW-0804">Transcription</keyword>
<dbReference type="PANTHER" id="PTHR40661">
    <property type="match status" value="1"/>
</dbReference>
<dbReference type="Gene3D" id="2.10.109.10">
    <property type="entry name" value="Umud Fragment, subunit A"/>
    <property type="match status" value="1"/>
</dbReference>
<feature type="domain" description="Peptidase S24/S26A/S26B/S26C" evidence="4">
    <location>
        <begin position="85"/>
        <end position="203"/>
    </location>
</feature>
<keyword evidence="1" id="KW-0805">Transcription regulation</keyword>
<dbReference type="InterPro" id="IPR039418">
    <property type="entry name" value="LexA-like"/>
</dbReference>
<dbReference type="Pfam" id="PF00717">
    <property type="entry name" value="Peptidase_S24"/>
    <property type="match status" value="1"/>
</dbReference>
<evidence type="ECO:0000313" key="5">
    <source>
        <dbReference type="EMBL" id="BAR99187.1"/>
    </source>
</evidence>
<evidence type="ECO:0000256" key="2">
    <source>
        <dbReference type="ARBA" id="ARBA00023125"/>
    </source>
</evidence>
<dbReference type="AlphaFoldDB" id="A0A182D2H3"/>
<protein>
    <submittedName>
        <fullName evidence="5">Phage repressor</fullName>
    </submittedName>
</protein>
<proteinExistence type="predicted"/>
<sequence>MLTHGEIWAAIDKLAERHGLSTSGLAKRAGLDPTTFNRSKRITPDGRPRWPSTESIAKILAATGETVDAFMSLLSGVSMARRTVPLIGLAQAGEGGIFDDAGFPVGTGWDAVEFPAVGDENAYALEITGDSMIPAYRDGCVVIVSPNAPVRRGDRVVVKLKEGEVMAKELKRLSAKTIELKSLNPEHADLSFNRDAVAWVARILWASQ</sequence>
<gene>
    <name evidence="5" type="ORF">BV133_1594</name>
</gene>
<evidence type="ECO:0000256" key="1">
    <source>
        <dbReference type="ARBA" id="ARBA00023015"/>
    </source>
</evidence>
<reference evidence="5" key="1">
    <citation type="journal article" date="2015" name="Genome Announc.">
        <title>Complete Genome Sequence of the Bacteriochlorophyll b-Producing Photosynthetic Bacterium Blastochloris viridis.</title>
        <authorList>
            <person name="Tsukatani Y."/>
            <person name="Hirose Y."/>
            <person name="Harada J."/>
            <person name="Misawa N."/>
            <person name="Mori K."/>
            <person name="Inoue K."/>
            <person name="Tamiaki H."/>
        </authorList>
    </citation>
    <scope>NUCLEOTIDE SEQUENCE [LARGE SCALE GENOMIC DNA]</scope>
    <source>
        <strain evidence="5">DSM 133</strain>
    </source>
</reference>
<keyword evidence="2" id="KW-0238">DNA-binding</keyword>
<dbReference type="SUPFAM" id="SSF51306">
    <property type="entry name" value="LexA/Signal peptidase"/>
    <property type="match status" value="1"/>
</dbReference>
<dbReference type="EMBL" id="AP014854">
    <property type="protein sequence ID" value="BAR99187.1"/>
    <property type="molecule type" value="Genomic_DNA"/>
</dbReference>
<dbReference type="InterPro" id="IPR010982">
    <property type="entry name" value="Lambda_DNA-bd_dom_sf"/>
</dbReference>
<dbReference type="InterPro" id="IPR036286">
    <property type="entry name" value="LexA/Signal_pep-like_sf"/>
</dbReference>
<dbReference type="InterPro" id="IPR015927">
    <property type="entry name" value="Peptidase_S24_S26A/B/C"/>
</dbReference>
<dbReference type="KEGG" id="bvr:BVIR_3078"/>
<dbReference type="PANTHER" id="PTHR40661:SF3">
    <property type="entry name" value="FELS-1 PROPHAGE TRANSCRIPTIONAL REGULATOR"/>
    <property type="match status" value="1"/>
</dbReference>
<dbReference type="SUPFAM" id="SSF47413">
    <property type="entry name" value="lambda repressor-like DNA-binding domains"/>
    <property type="match status" value="1"/>
</dbReference>
<organism evidence="5">
    <name type="scientific">Blastochloris viridis</name>
    <name type="common">Rhodopseudomonas viridis</name>
    <dbReference type="NCBI Taxonomy" id="1079"/>
    <lineage>
        <taxon>Bacteria</taxon>
        <taxon>Pseudomonadati</taxon>
        <taxon>Pseudomonadota</taxon>
        <taxon>Alphaproteobacteria</taxon>
        <taxon>Hyphomicrobiales</taxon>
        <taxon>Blastochloridaceae</taxon>
        <taxon>Blastochloris</taxon>
    </lineage>
</organism>
<dbReference type="CDD" id="cd06529">
    <property type="entry name" value="S24_LexA-like"/>
    <property type="match status" value="1"/>
</dbReference>
<dbReference type="OrthoDB" id="9792157at2"/>